<evidence type="ECO:0000256" key="1">
    <source>
        <dbReference type="SAM" id="MobiDB-lite"/>
    </source>
</evidence>
<keyword evidence="5" id="KW-1185">Reference proteome</keyword>
<dbReference type="InterPro" id="IPR038765">
    <property type="entry name" value="Papain-like_cys_pep_sf"/>
</dbReference>
<feature type="region of interest" description="Disordered" evidence="1">
    <location>
        <begin position="46"/>
        <end position="114"/>
    </location>
</feature>
<feature type="domain" description="UBA" evidence="2">
    <location>
        <begin position="6"/>
        <end position="46"/>
    </location>
</feature>
<dbReference type="InterPro" id="IPR055335">
    <property type="entry name" value="Ucp6/RUP1"/>
</dbReference>
<dbReference type="PANTHER" id="PTHR39597">
    <property type="entry name" value="UBA DOMAIN-CONTAINING PROTEIN RUP1"/>
    <property type="match status" value="1"/>
</dbReference>
<dbReference type="Proteomes" id="UP000268093">
    <property type="component" value="Unassembled WGS sequence"/>
</dbReference>
<feature type="domain" description="USP" evidence="3">
    <location>
        <begin position="204"/>
        <end position="667"/>
    </location>
</feature>
<evidence type="ECO:0008006" key="6">
    <source>
        <dbReference type="Google" id="ProtNLM"/>
    </source>
</evidence>
<gene>
    <name evidence="4" type="ORF">BC936DRAFT_149523</name>
</gene>
<evidence type="ECO:0000259" key="2">
    <source>
        <dbReference type="PROSITE" id="PS50030"/>
    </source>
</evidence>
<dbReference type="GO" id="GO:0005634">
    <property type="term" value="C:nucleus"/>
    <property type="evidence" value="ECO:0007669"/>
    <property type="project" value="TreeGrafter"/>
</dbReference>
<dbReference type="PANTHER" id="PTHR39597:SF1">
    <property type="entry name" value="UBA DOMAIN-CONTAINING PROTEIN RUP1"/>
    <property type="match status" value="1"/>
</dbReference>
<dbReference type="SMART" id="SM00165">
    <property type="entry name" value="UBA"/>
    <property type="match status" value="1"/>
</dbReference>
<dbReference type="EMBL" id="RBNI01000090">
    <property type="protein sequence ID" value="RUP52266.1"/>
    <property type="molecule type" value="Genomic_DNA"/>
</dbReference>
<dbReference type="InterPro" id="IPR015940">
    <property type="entry name" value="UBA"/>
</dbReference>
<feature type="compositionally biased region" description="Basic and acidic residues" evidence="1">
    <location>
        <begin position="700"/>
        <end position="715"/>
    </location>
</feature>
<feature type="region of interest" description="Disordered" evidence="1">
    <location>
        <begin position="254"/>
        <end position="275"/>
    </location>
</feature>
<organism evidence="4 5">
    <name type="scientific">Jimgerdemannia flammicorona</name>
    <dbReference type="NCBI Taxonomy" id="994334"/>
    <lineage>
        <taxon>Eukaryota</taxon>
        <taxon>Fungi</taxon>
        <taxon>Fungi incertae sedis</taxon>
        <taxon>Mucoromycota</taxon>
        <taxon>Mucoromycotina</taxon>
        <taxon>Endogonomycetes</taxon>
        <taxon>Endogonales</taxon>
        <taxon>Endogonaceae</taxon>
        <taxon>Jimgerdemannia</taxon>
    </lineage>
</organism>
<comment type="caution">
    <text evidence="4">The sequence shown here is derived from an EMBL/GenBank/DDBJ whole genome shotgun (WGS) entry which is preliminary data.</text>
</comment>
<evidence type="ECO:0000313" key="5">
    <source>
        <dbReference type="Proteomes" id="UP000268093"/>
    </source>
</evidence>
<dbReference type="SUPFAM" id="SSF54001">
    <property type="entry name" value="Cysteine proteinases"/>
    <property type="match status" value="1"/>
</dbReference>
<dbReference type="GO" id="GO:0005829">
    <property type="term" value="C:cytosol"/>
    <property type="evidence" value="ECO:0007669"/>
    <property type="project" value="TreeGrafter"/>
</dbReference>
<feature type="compositionally biased region" description="Basic and acidic residues" evidence="1">
    <location>
        <begin position="94"/>
        <end position="104"/>
    </location>
</feature>
<name>A0A433DNI8_9FUNG</name>
<feature type="compositionally biased region" description="Acidic residues" evidence="1">
    <location>
        <begin position="1053"/>
        <end position="1062"/>
    </location>
</feature>
<dbReference type="InterPro" id="IPR028889">
    <property type="entry name" value="USP"/>
</dbReference>
<accession>A0A433DNI8</accession>
<dbReference type="CDD" id="cd02257">
    <property type="entry name" value="Peptidase_C19"/>
    <property type="match status" value="1"/>
</dbReference>
<dbReference type="SUPFAM" id="SSF46934">
    <property type="entry name" value="UBA-like"/>
    <property type="match status" value="1"/>
</dbReference>
<dbReference type="OrthoDB" id="2427897at2759"/>
<dbReference type="InterPro" id="IPR001394">
    <property type="entry name" value="Peptidase_C19_UCH"/>
</dbReference>
<dbReference type="Gene3D" id="1.10.8.10">
    <property type="entry name" value="DNA helicase RuvA subunit, C-terminal domain"/>
    <property type="match status" value="1"/>
</dbReference>
<dbReference type="Pfam" id="PF00443">
    <property type="entry name" value="UCH"/>
    <property type="match status" value="1"/>
</dbReference>
<feature type="region of interest" description="Disordered" evidence="1">
    <location>
        <begin position="1042"/>
        <end position="1063"/>
    </location>
</feature>
<feature type="region of interest" description="Disordered" evidence="1">
    <location>
        <begin position="700"/>
        <end position="741"/>
    </location>
</feature>
<evidence type="ECO:0000313" key="4">
    <source>
        <dbReference type="EMBL" id="RUP52266.1"/>
    </source>
</evidence>
<dbReference type="PROSITE" id="PS50235">
    <property type="entry name" value="USP_3"/>
    <property type="match status" value="1"/>
</dbReference>
<reference evidence="4 5" key="1">
    <citation type="journal article" date="2018" name="New Phytol.">
        <title>Phylogenomics of Endogonaceae and evolution of mycorrhizas within Mucoromycota.</title>
        <authorList>
            <person name="Chang Y."/>
            <person name="Desiro A."/>
            <person name="Na H."/>
            <person name="Sandor L."/>
            <person name="Lipzen A."/>
            <person name="Clum A."/>
            <person name="Barry K."/>
            <person name="Grigoriev I.V."/>
            <person name="Martin F.M."/>
            <person name="Stajich J.E."/>
            <person name="Smith M.E."/>
            <person name="Bonito G."/>
            <person name="Spatafora J.W."/>
        </authorList>
    </citation>
    <scope>NUCLEOTIDE SEQUENCE [LARGE SCALE GENOMIC DNA]</scope>
    <source>
        <strain evidence="4 5">GMNB39</strain>
    </source>
</reference>
<dbReference type="GO" id="GO:0016579">
    <property type="term" value="P:protein deubiquitination"/>
    <property type="evidence" value="ECO:0007669"/>
    <property type="project" value="InterPro"/>
</dbReference>
<feature type="compositionally biased region" description="Basic and acidic residues" evidence="1">
    <location>
        <begin position="59"/>
        <end position="79"/>
    </location>
</feature>
<proteinExistence type="predicted"/>
<protein>
    <recommendedName>
        <fullName evidence="6">USP domain-containing protein</fullName>
    </recommendedName>
</protein>
<dbReference type="CDD" id="cd14297">
    <property type="entry name" value="UBA2_spUBP14_like"/>
    <property type="match status" value="1"/>
</dbReference>
<dbReference type="AlphaFoldDB" id="A0A433DNI8"/>
<dbReference type="GO" id="GO:0004843">
    <property type="term" value="F:cysteine-type deubiquitinase activity"/>
    <property type="evidence" value="ECO:0007669"/>
    <property type="project" value="InterPro"/>
</dbReference>
<evidence type="ECO:0000259" key="3">
    <source>
        <dbReference type="PROSITE" id="PS50235"/>
    </source>
</evidence>
<dbReference type="PROSITE" id="PS50030">
    <property type="entry name" value="UBA"/>
    <property type="match status" value="1"/>
</dbReference>
<dbReference type="InterPro" id="IPR009060">
    <property type="entry name" value="UBA-like_sf"/>
</dbReference>
<dbReference type="Gene3D" id="3.90.70.10">
    <property type="entry name" value="Cysteine proteinases"/>
    <property type="match status" value="1"/>
</dbReference>
<sequence>MSTVDSPPEDAISSLTDLGITRQQATSALMKYNNDVARAADYIFSGNALDDDEPPPLLEQHRGDGAIDPGYEERQRTQGDTDGTPKSSYVLVDDDPKIDVKPREPVSNNDYPEDLQRALEASVGDRERHDIEKATAESLAHTQPTELTAAKSSYYDPNKWAVVTVNKNEDDVNLTRAIKASISLTWWTDPDDPKMRTRVPGFPTALRPPTHGYQFTPPVLQALYHVPIFRRVVLGYRPSIERWGSPDGYWRGEGDSLPIIQPMPDTDEDDEQRPPYAGQAGEAVLLPTSMKSFYELQKLFAFMELTDRSYGNVMHVLRSLHLPQPAGWDDPEGSVEVFLEMLLGILIDVDKFRSRAASTMGFKRLFSISAQTDYVNSNGTASQHDEDEEANYLTFALSPDVRDLYGHFDTLMFERSPERAKYVFFDRIPEVMVINLDRQSRSRVARNWGSSSAHYHHRNFRIDKFFYMDRYLNRNRDEILRRYRLKEKWGWELNELRKEYAGLVSVGWLVCIATLNKNITAVDLLRGTMDYFNNTRPSLCLENSDFAMDDMYVISDHLERTTEQIQKRITVLEAKQEELERCIVELFDTDDMRLFDYRLHAVLMHDGNNGSGRHWAYVWVTQKTADPGQWMRFCDAEVRKVSEDEVFNDRVVSSTGGGIYALIYSKGEFEVIIDELRDIISSSLKAFVLADNHSHDLDSRSYAERDRYHEDEVSRDSSPSIPDTPTFEDAPEPNETAQPTLTLGSGASYLSMVTDMPMQERGTLLMFEMDQVQSDDYRILQRFEYFLAKVGNIRALQWLLSNHVGPELMLDDEPLVISPAARQDPRLLHAYQAFDWYTRIAEPFVEALECMLKDEFARAIELLLELKRKEAGWLQGWSRSSEVRDATPRAEELSRAERAQLYGKVCLQILDESARRKIVEVPAYRSRGLEDAIRIAQQTQTLVGPENVTTDSFLARLREQWLELPESLTNTLEGPQSEMLNQLVMIYLNEEPVIVSSPSSDASAETFVDGASAPESMAEHGLPRYQDLVPGEVGGEVRASEREVQVQDIKESAEEEEEEEEVSQTWVGGVDGSETVIQAGEPVWKRYRDAKNAVDQRFNMYGIGG</sequence>
<feature type="compositionally biased region" description="Basic and acidic residues" evidence="1">
    <location>
        <begin position="1042"/>
        <end position="1052"/>
    </location>
</feature>